<protein>
    <submittedName>
        <fullName evidence="1">Uncharacterized protein</fullName>
    </submittedName>
</protein>
<proteinExistence type="predicted"/>
<name>A0ACC2HXP7_9PLEO</name>
<reference evidence="1" key="1">
    <citation type="submission" date="2022-11" db="EMBL/GenBank/DDBJ databases">
        <title>Genome Sequence of Boeremia exigua.</title>
        <authorList>
            <person name="Buettner E."/>
        </authorList>
    </citation>
    <scope>NUCLEOTIDE SEQUENCE</scope>
    <source>
        <strain evidence="1">CU02</strain>
    </source>
</reference>
<accession>A0ACC2HXP7</accession>
<evidence type="ECO:0000313" key="2">
    <source>
        <dbReference type="Proteomes" id="UP001153331"/>
    </source>
</evidence>
<dbReference type="Proteomes" id="UP001153331">
    <property type="component" value="Unassembled WGS sequence"/>
</dbReference>
<gene>
    <name evidence="1" type="ORF">OPT61_g8624</name>
</gene>
<comment type="caution">
    <text evidence="1">The sequence shown here is derived from an EMBL/GenBank/DDBJ whole genome shotgun (WGS) entry which is preliminary data.</text>
</comment>
<dbReference type="EMBL" id="JAPHNI010000858">
    <property type="protein sequence ID" value="KAJ8107785.1"/>
    <property type="molecule type" value="Genomic_DNA"/>
</dbReference>
<keyword evidence="2" id="KW-1185">Reference proteome</keyword>
<organism evidence="1 2">
    <name type="scientific">Boeremia exigua</name>
    <dbReference type="NCBI Taxonomy" id="749465"/>
    <lineage>
        <taxon>Eukaryota</taxon>
        <taxon>Fungi</taxon>
        <taxon>Dikarya</taxon>
        <taxon>Ascomycota</taxon>
        <taxon>Pezizomycotina</taxon>
        <taxon>Dothideomycetes</taxon>
        <taxon>Pleosporomycetidae</taxon>
        <taxon>Pleosporales</taxon>
        <taxon>Pleosporineae</taxon>
        <taxon>Didymellaceae</taxon>
        <taxon>Boeremia</taxon>
    </lineage>
</organism>
<sequence>MLFRNPPFQSCASTEPLLSALLASVVVADGGTHRGITRGHAEGPAKTGGLDAHATTCSHLVGSARTQGAGTRRTRSVHGTVLADLRGVNGVAAWKAGAIRFLKTRDSASATEP</sequence>
<evidence type="ECO:0000313" key="1">
    <source>
        <dbReference type="EMBL" id="KAJ8107785.1"/>
    </source>
</evidence>